<reference evidence="2" key="1">
    <citation type="submission" date="2016-11" db="EMBL/GenBank/DDBJ databases">
        <authorList>
            <person name="Varghese N."/>
            <person name="Submissions S."/>
        </authorList>
    </citation>
    <scope>NUCLEOTIDE SEQUENCE [LARGE SCALE GENOMIC DNA]</scope>
    <source>
        <strain evidence="2">DX253</strain>
    </source>
</reference>
<dbReference type="PROSITE" id="PS51318">
    <property type="entry name" value="TAT"/>
    <property type="match status" value="1"/>
</dbReference>
<dbReference type="InterPro" id="IPR006311">
    <property type="entry name" value="TAT_signal"/>
</dbReference>
<name>A0A1M7CMC3_HALPU</name>
<dbReference type="EMBL" id="FRAN01000011">
    <property type="protein sequence ID" value="SHL68335.1"/>
    <property type="molecule type" value="Genomic_DNA"/>
</dbReference>
<evidence type="ECO:0000313" key="2">
    <source>
        <dbReference type="Proteomes" id="UP000184203"/>
    </source>
</evidence>
<gene>
    <name evidence="1" type="ORF">SAMN05444342_4402</name>
</gene>
<dbReference type="Proteomes" id="UP000184203">
    <property type="component" value="Unassembled WGS sequence"/>
</dbReference>
<proteinExistence type="predicted"/>
<dbReference type="AlphaFoldDB" id="A0A1M7CMC3"/>
<organism evidence="1 2">
    <name type="scientific">Haladaptatus paucihalophilus DX253</name>
    <dbReference type="NCBI Taxonomy" id="797209"/>
    <lineage>
        <taxon>Archaea</taxon>
        <taxon>Methanobacteriati</taxon>
        <taxon>Methanobacteriota</taxon>
        <taxon>Stenosarchaea group</taxon>
        <taxon>Halobacteria</taxon>
        <taxon>Halobacteriales</taxon>
        <taxon>Haladaptataceae</taxon>
        <taxon>Haladaptatus</taxon>
    </lineage>
</organism>
<dbReference type="RefSeq" id="WP_171970548.1">
    <property type="nucleotide sequence ID" value="NZ_AEMG01000027.1"/>
</dbReference>
<accession>A0A1M7CMC3</accession>
<protein>
    <submittedName>
        <fullName evidence="1">Uncharacterized protein</fullName>
    </submittedName>
</protein>
<dbReference type="OrthoDB" id="387700at2157"/>
<sequence length="318" mass="33798">MSEKDKNKPNRRIFLQSVGVGAIGTTIGTGTVSGSSSSSETTSITVDQYELLQTDEVQSVLATLGNPSMQLEKANASAITFDSGESFKMVEIPTDFGTLFIGSQGSSYTEATILLNNRAHRAFNNPNSKAGNGVSFGWNGNAEALATNTGDGVSFVREANKGEQQRLARILDQSPKDIIALRNSEYDAFLVTEQGKTNGARGQVSAASEDASQFWVDLSEEKIIGERTTGESGDVSTQLSKAECLISFGSCAADLAFPSACSYCGLVCKSSKLTGWAGYAACFICISHICGGEAFKYFMDCGTVVQCIDKYIVDVPFV</sequence>
<evidence type="ECO:0000313" key="1">
    <source>
        <dbReference type="EMBL" id="SHL68335.1"/>
    </source>
</evidence>
<keyword evidence="2" id="KW-1185">Reference proteome</keyword>